<sequence>MALLLVSCLLALSAGVSARTLQQAPAPAPMMAKGAVDGVMTVSAAQALFYNQSAIILSGLPNTTQYVSYPPMPKAGAVSQDTFTGPSFAGNGNMWLGSPQATLMGQYNGNMSSVLLQLDAPRRDAKLNTITFTYHILNSNSLPAANGTANTVAASSSMNLLPSVTPGSTLFYNATLAIDVVGIAKYVSMPQAGVKEGLIRVPLGWSGFYGY</sequence>
<proteinExistence type="predicted"/>
<evidence type="ECO:0000313" key="2">
    <source>
        <dbReference type="EMBL" id="CAL5220207.1"/>
    </source>
</evidence>
<dbReference type="EMBL" id="CAXHTA020000003">
    <property type="protein sequence ID" value="CAL5220207.1"/>
    <property type="molecule type" value="Genomic_DNA"/>
</dbReference>
<comment type="caution">
    <text evidence="2">The sequence shown here is derived from an EMBL/GenBank/DDBJ whole genome shotgun (WGS) entry which is preliminary data.</text>
</comment>
<reference evidence="2 3" key="1">
    <citation type="submission" date="2024-06" db="EMBL/GenBank/DDBJ databases">
        <authorList>
            <person name="Kraege A."/>
            <person name="Thomma B."/>
        </authorList>
    </citation>
    <scope>NUCLEOTIDE SEQUENCE [LARGE SCALE GENOMIC DNA]</scope>
</reference>
<accession>A0ABP1FQ72</accession>
<evidence type="ECO:0000313" key="3">
    <source>
        <dbReference type="Proteomes" id="UP001497392"/>
    </source>
</evidence>
<protein>
    <submittedName>
        <fullName evidence="2">G2181 protein</fullName>
    </submittedName>
</protein>
<gene>
    <name evidence="2" type="primary">g2181</name>
    <name evidence="2" type="ORF">VP750_LOCUS1866</name>
</gene>
<name>A0ABP1FQ72_9CHLO</name>
<keyword evidence="3" id="KW-1185">Reference proteome</keyword>
<dbReference type="Proteomes" id="UP001497392">
    <property type="component" value="Unassembled WGS sequence"/>
</dbReference>
<feature type="signal peptide" evidence="1">
    <location>
        <begin position="1"/>
        <end position="18"/>
    </location>
</feature>
<keyword evidence="1" id="KW-0732">Signal</keyword>
<feature type="chain" id="PRO_5046888856" evidence="1">
    <location>
        <begin position="19"/>
        <end position="211"/>
    </location>
</feature>
<organism evidence="2 3">
    <name type="scientific">Coccomyxa viridis</name>
    <dbReference type="NCBI Taxonomy" id="1274662"/>
    <lineage>
        <taxon>Eukaryota</taxon>
        <taxon>Viridiplantae</taxon>
        <taxon>Chlorophyta</taxon>
        <taxon>core chlorophytes</taxon>
        <taxon>Trebouxiophyceae</taxon>
        <taxon>Trebouxiophyceae incertae sedis</taxon>
        <taxon>Coccomyxaceae</taxon>
        <taxon>Coccomyxa</taxon>
    </lineage>
</organism>
<evidence type="ECO:0000256" key="1">
    <source>
        <dbReference type="SAM" id="SignalP"/>
    </source>
</evidence>